<accession>A0ABM9N9H7</accession>
<sequence>MQKKRGIVLIEILVVMIASMIVMGAMWNITNMRNMSYKADVTRDRIHYINNAIRAYVREHGYLPCPMISSLSYDDVDYGKESQCRDAKLPSKLISSGTDNELVLHGSVPFIDLGIPESYVYDSWDRRINYVVVAALTRSYDDFFGYMTKKNNGVISIIDKDKNNILDTSNQDVNAYILLSYGKGSFGAYDMSGSRKVCKSIALDGENCNDDSIFLVSDFNYALNPMSNKFDDYYDDIIDWSEFRDLYIIASSTHAAKTFTVPEQYRYFNTWGIIQYTSTLNVSYNGLYVIDNAQSSDVIKQFNPLDQKTDFAVILRHTAGFEFYSCLNVGDIFMVHGIGHFKVESPTTLRFIINNNIVHSITKNTTESGFFLSDAAVSEGINYRPHKNSSIVASNEDSLFLDSDNYHTMYFNKSSKKWSTAY</sequence>
<dbReference type="Proteomes" id="UP001314181">
    <property type="component" value="Unassembled WGS sequence"/>
</dbReference>
<evidence type="ECO:0000313" key="2">
    <source>
        <dbReference type="EMBL" id="CAK8163610.1"/>
    </source>
</evidence>
<comment type="caution">
    <text evidence="2">The sequence shown here is derived from an EMBL/GenBank/DDBJ whole genome shotgun (WGS) entry which is preliminary data.</text>
</comment>
<evidence type="ECO:0000256" key="1">
    <source>
        <dbReference type="SAM" id="Phobius"/>
    </source>
</evidence>
<proteinExistence type="predicted"/>
<keyword evidence="1" id="KW-1133">Transmembrane helix</keyword>
<keyword evidence="3" id="KW-1185">Reference proteome</keyword>
<dbReference type="EMBL" id="CAWVOK010000035">
    <property type="protein sequence ID" value="CAK8163610.1"/>
    <property type="molecule type" value="Genomic_DNA"/>
</dbReference>
<name>A0ABM9N9H7_9RICK</name>
<evidence type="ECO:0000313" key="3">
    <source>
        <dbReference type="Proteomes" id="UP001314181"/>
    </source>
</evidence>
<evidence type="ECO:0008006" key="4">
    <source>
        <dbReference type="Google" id="ProtNLM"/>
    </source>
</evidence>
<organism evidence="2 3">
    <name type="scientific">Candidatus Xenohaliotis californiensis</name>
    <dbReference type="NCBI Taxonomy" id="84677"/>
    <lineage>
        <taxon>Bacteria</taxon>
        <taxon>Pseudomonadati</taxon>
        <taxon>Pseudomonadota</taxon>
        <taxon>Alphaproteobacteria</taxon>
        <taxon>Rickettsiales</taxon>
        <taxon>Anaplasmataceae</taxon>
        <taxon>Candidatus Xenohaliotis</taxon>
    </lineage>
</organism>
<protein>
    <recommendedName>
        <fullName evidence="4">Type II secretion system protein G</fullName>
    </recommendedName>
</protein>
<reference evidence="2 3" key="1">
    <citation type="submission" date="2024-01" db="EMBL/GenBank/DDBJ databases">
        <authorList>
            <person name="Kunselman E."/>
        </authorList>
    </citation>
    <scope>NUCLEOTIDE SEQUENCE [LARGE SCALE GENOMIC DNA]</scope>
    <source>
        <strain evidence="2">2 abalone samples</strain>
    </source>
</reference>
<keyword evidence="1" id="KW-0812">Transmembrane</keyword>
<keyword evidence="1" id="KW-0472">Membrane</keyword>
<feature type="transmembrane region" description="Helical" evidence="1">
    <location>
        <begin position="7"/>
        <end position="27"/>
    </location>
</feature>
<dbReference type="RefSeq" id="WP_338364985.1">
    <property type="nucleotide sequence ID" value="NZ_CAWVOK010000035.1"/>
</dbReference>
<gene>
    <name evidence="2" type="ORF">CAXC1_90005</name>
</gene>